<dbReference type="EMBL" id="MVBM01000003">
    <property type="protein sequence ID" value="OOK76071.1"/>
    <property type="molecule type" value="Genomic_DNA"/>
</dbReference>
<dbReference type="AlphaFoldDB" id="A0A1V3X1Z2"/>
<dbReference type="PIRSF" id="PIRSF007580">
    <property type="entry name" value="UCP07580"/>
    <property type="match status" value="1"/>
</dbReference>
<dbReference type="PANTHER" id="PTHR39456:SF1">
    <property type="entry name" value="METAL-DEPENDENT HYDROLASE"/>
    <property type="match status" value="1"/>
</dbReference>
<comment type="caution">
    <text evidence="2">The sequence shown here is derived from an EMBL/GenBank/DDBJ whole genome shotgun (WGS) entry which is preliminary data.</text>
</comment>
<evidence type="ECO:0000313" key="3">
    <source>
        <dbReference type="EMBL" id="OOK76071.1"/>
    </source>
</evidence>
<dbReference type="Proteomes" id="UP000188532">
    <property type="component" value="Unassembled WGS sequence"/>
</dbReference>
<sequence length="298" mass="34174">MRTKKDYSRPQSAVMRAIRTRRIAFSFHNAAPSKRHFVAGDIAMSHLVALMSGGFPSGEESFILAVRRYRNQITDPVLKNQVAGFIGQEMNHGMQHRNLNVELVRMGYWVTRLLDALGTRFVNRMKDNLYRIPNTVAKLALANTAAVEHLTAVLGEKALTTPWLQERLSDPEVRAMLNWHAIEEMEHKAVAFDVYRYVGGSERMRILSMAGMLALLWVPLIFFLVSIATDPWAWRHPIDTLRSIVSLPRIPFFEGIVPKVKIYCRVGFHPDDVDHTEILQKWRDEYFGPNGLLLDHLK</sequence>
<accession>A0A1V3X1Z2</accession>
<dbReference type="STRING" id="1768.B1T50_13250"/>
<evidence type="ECO:0000256" key="1">
    <source>
        <dbReference type="SAM" id="Phobius"/>
    </source>
</evidence>
<dbReference type="PANTHER" id="PTHR39456">
    <property type="entry name" value="METAL-DEPENDENT HYDROLASE"/>
    <property type="match status" value="1"/>
</dbReference>
<feature type="transmembrane region" description="Helical" evidence="1">
    <location>
        <begin position="206"/>
        <end position="228"/>
    </location>
</feature>
<reference evidence="4 5" key="1">
    <citation type="submission" date="2017-02" db="EMBL/GenBank/DDBJ databases">
        <title>Complete genome sequences of Mycobacterium kansasii strains isolated from rhesus macaques.</title>
        <authorList>
            <person name="Panda A."/>
            <person name="Nagaraj S."/>
            <person name="Zhao X."/>
            <person name="Tettelin H."/>
            <person name="Detolla L.J."/>
        </authorList>
    </citation>
    <scope>NUCLEOTIDE SEQUENCE [LARGE SCALE GENOMIC DNA]</scope>
    <source>
        <strain evidence="2 4">11-3469</strain>
        <strain evidence="3 5">11-3813</strain>
    </source>
</reference>
<evidence type="ECO:0000313" key="5">
    <source>
        <dbReference type="Proteomes" id="UP000189229"/>
    </source>
</evidence>
<dbReference type="GO" id="GO:0016787">
    <property type="term" value="F:hydrolase activity"/>
    <property type="evidence" value="ECO:0007669"/>
    <property type="project" value="UniProtKB-KW"/>
</dbReference>
<dbReference type="Proteomes" id="UP000189229">
    <property type="component" value="Unassembled WGS sequence"/>
</dbReference>
<keyword evidence="1" id="KW-1133">Transmembrane helix</keyword>
<proteinExistence type="predicted"/>
<organism evidence="2 4">
    <name type="scientific">Mycobacterium kansasii</name>
    <dbReference type="NCBI Taxonomy" id="1768"/>
    <lineage>
        <taxon>Bacteria</taxon>
        <taxon>Bacillati</taxon>
        <taxon>Actinomycetota</taxon>
        <taxon>Actinomycetes</taxon>
        <taxon>Mycobacteriales</taxon>
        <taxon>Mycobacteriaceae</taxon>
        <taxon>Mycobacterium</taxon>
    </lineage>
</organism>
<keyword evidence="1" id="KW-0812">Transmembrane</keyword>
<dbReference type="Pfam" id="PF10118">
    <property type="entry name" value="Metal_hydrol"/>
    <property type="match status" value="1"/>
</dbReference>
<keyword evidence="1" id="KW-0472">Membrane</keyword>
<keyword evidence="2" id="KW-0378">Hydrolase</keyword>
<protein>
    <submittedName>
        <fullName evidence="2">Putative metal-dependent hydrolase family protein</fullName>
    </submittedName>
</protein>
<dbReference type="EMBL" id="MVBN01000005">
    <property type="protein sequence ID" value="OOK73108.1"/>
    <property type="molecule type" value="Genomic_DNA"/>
</dbReference>
<evidence type="ECO:0000313" key="2">
    <source>
        <dbReference type="EMBL" id="OOK73108.1"/>
    </source>
</evidence>
<dbReference type="InterPro" id="IPR016516">
    <property type="entry name" value="UCP07580"/>
</dbReference>
<evidence type="ECO:0000313" key="4">
    <source>
        <dbReference type="Proteomes" id="UP000188532"/>
    </source>
</evidence>
<name>A0A1V3X1Z2_MYCKA</name>
<gene>
    <name evidence="2" type="ORF">BZL29_5116</name>
    <name evidence="3" type="ORF">BZL30_3496</name>
</gene>